<dbReference type="Proteomes" id="UP000198287">
    <property type="component" value="Unassembled WGS sequence"/>
</dbReference>
<keyword evidence="3" id="KW-1185">Reference proteome</keyword>
<name>A0A226CW02_FOLCA</name>
<organism evidence="2 3">
    <name type="scientific">Folsomia candida</name>
    <name type="common">Springtail</name>
    <dbReference type="NCBI Taxonomy" id="158441"/>
    <lineage>
        <taxon>Eukaryota</taxon>
        <taxon>Metazoa</taxon>
        <taxon>Ecdysozoa</taxon>
        <taxon>Arthropoda</taxon>
        <taxon>Hexapoda</taxon>
        <taxon>Collembola</taxon>
        <taxon>Entomobryomorpha</taxon>
        <taxon>Isotomoidea</taxon>
        <taxon>Isotomidae</taxon>
        <taxon>Proisotominae</taxon>
        <taxon>Folsomia</taxon>
    </lineage>
</organism>
<keyword evidence="1" id="KW-1133">Transmembrane helix</keyword>
<keyword evidence="1" id="KW-0472">Membrane</keyword>
<accession>A0A226CW02</accession>
<feature type="transmembrane region" description="Helical" evidence="1">
    <location>
        <begin position="366"/>
        <end position="385"/>
    </location>
</feature>
<comment type="caution">
    <text evidence="2">The sequence shown here is derived from an EMBL/GenBank/DDBJ whole genome shotgun (WGS) entry which is preliminary data.</text>
</comment>
<evidence type="ECO:0000313" key="3">
    <source>
        <dbReference type="Proteomes" id="UP000198287"/>
    </source>
</evidence>
<dbReference type="EMBL" id="LNIX01000078">
    <property type="protein sequence ID" value="OXA36698.1"/>
    <property type="molecule type" value="Genomic_DNA"/>
</dbReference>
<gene>
    <name evidence="2" type="ORF">Fcan01_28531</name>
</gene>
<keyword evidence="1" id="KW-0812">Transmembrane</keyword>
<evidence type="ECO:0000256" key="1">
    <source>
        <dbReference type="SAM" id="Phobius"/>
    </source>
</evidence>
<feature type="transmembrane region" description="Helical" evidence="1">
    <location>
        <begin position="704"/>
        <end position="729"/>
    </location>
</feature>
<reference evidence="2 3" key="1">
    <citation type="submission" date="2015-12" db="EMBL/GenBank/DDBJ databases">
        <title>The genome of Folsomia candida.</title>
        <authorList>
            <person name="Faddeeva A."/>
            <person name="Derks M.F."/>
            <person name="Anvar Y."/>
            <person name="Smit S."/>
            <person name="Van Straalen N."/>
            <person name="Roelofs D."/>
        </authorList>
    </citation>
    <scope>NUCLEOTIDE SEQUENCE [LARGE SCALE GENOMIC DNA]</scope>
    <source>
        <strain evidence="2 3">VU population</strain>
        <tissue evidence="2">Whole body</tissue>
    </source>
</reference>
<dbReference type="AlphaFoldDB" id="A0A226CW02"/>
<dbReference type="OrthoDB" id="8299140at2759"/>
<protein>
    <submittedName>
        <fullName evidence="2">Uncharacterized protein</fullName>
    </submittedName>
</protein>
<feature type="transmembrane region" description="Helical" evidence="1">
    <location>
        <begin position="397"/>
        <end position="416"/>
    </location>
</feature>
<feature type="transmembrane region" description="Helical" evidence="1">
    <location>
        <begin position="428"/>
        <end position="452"/>
    </location>
</feature>
<sequence>MNTAIKITTFISAFFTIDSHPTRNYGTQGNFILDLISTNHPITTFCHWHIASGGMSSSQLAPFVQFNVPMTLVHMLTLSKYHTHSHYWAKLPKLNVLRIRIPPCIAAVINFNLQYGRQDEKYLGIWIRLHVFELLELEYPRSYKFSHRISPGSHRFYAFIIPHKPLEEFLSGNNKPVFQYYWKWNTGVTYGWTYLRINSPIKYVVIFLSTNAAYTVAFPKEEGIPPLIGNLIFKIRGDASDVFRQNIVPPQTVWCAEIDSIFQDDADGSNFVGTYLARNPFTLRMEYNRYVMAEIMKSINATLVHSLSFEPTTLPRIMWNVQKSDWTVYTDRSIFMTHAERYGFISCHSTPIFSLHFYLQPFNAQVWYAILASTGIIIVATIHFTKFYANLSNLVPLVNFEWLFLCSTLFGGSPWVPSRIKENPANFIVIYVWIMLVIVFTTGYTGLVITALNSSPGEEKLTKFSQLVCPPTNATDMEVMTSNPKLLPSATSAFNSRNIEIADYYKCFSLLSKMQSEWGNYAKRPLSYRFTNILLSERSHGVQNSKEMLQLLYSFLMEKHRFFPEMLTTPSHAIVSNQLLEKAVEDELVKCGKSVYVGSETDIAANYNYFQKRFPAIDFYLGVEKLFPDSFGWVLQTPRGTKAAKKMGQLVENGILEMLRVLAPSVLSDDRKLRLRESQGINATEKFEWKIFVKPLNLRGNVKTVFLVWGVLILFANVVICIEKISMIYKNLTYLWIMLAKRWSTLNCLHPFIYICRKISLKLVLYL</sequence>
<evidence type="ECO:0000313" key="2">
    <source>
        <dbReference type="EMBL" id="OXA36698.1"/>
    </source>
</evidence>
<dbReference type="Gene3D" id="1.10.287.70">
    <property type="match status" value="1"/>
</dbReference>
<proteinExistence type="predicted"/>